<dbReference type="GO" id="GO:0005829">
    <property type="term" value="C:cytosol"/>
    <property type="evidence" value="ECO:0007669"/>
    <property type="project" value="TreeGrafter"/>
</dbReference>
<dbReference type="Gene3D" id="3.20.70.20">
    <property type="match status" value="1"/>
</dbReference>
<accession>A0A9Q7EYS7</accession>
<dbReference type="AlphaFoldDB" id="A0A9Q7EYS7"/>
<feature type="modified residue" description="Glycine radical" evidence="3">
    <location>
        <position position="763"/>
    </location>
</feature>
<dbReference type="PROSITE" id="PS51149">
    <property type="entry name" value="GLY_RADICAL_2"/>
    <property type="match status" value="1"/>
</dbReference>
<evidence type="ECO:0000259" key="4">
    <source>
        <dbReference type="PROSITE" id="PS51149"/>
    </source>
</evidence>
<keyword evidence="2" id="KW-0456">Lyase</keyword>
<name>A0A9Q7EYS7_9BACT</name>
<organism evidence="6 7">
    <name type="scientific">Aminithiophilus ramosus</name>
    <dbReference type="NCBI Taxonomy" id="3029084"/>
    <lineage>
        <taxon>Bacteria</taxon>
        <taxon>Thermotogati</taxon>
        <taxon>Synergistota</taxon>
        <taxon>Synergistia</taxon>
        <taxon>Synergistales</taxon>
        <taxon>Aminithiophilaceae</taxon>
        <taxon>Aminithiophilus</taxon>
    </lineage>
</organism>
<dbReference type="InterPro" id="IPR010098">
    <property type="entry name" value="PFL2/GDeHydtase_fam"/>
</dbReference>
<keyword evidence="1 3" id="KW-0556">Organic radical</keyword>
<dbReference type="KEGG" id="aram:KAR29_11965"/>
<dbReference type="Pfam" id="PF02901">
    <property type="entry name" value="PFL-like"/>
    <property type="match status" value="1"/>
</dbReference>
<dbReference type="InterPro" id="IPR001150">
    <property type="entry name" value="Gly_radical"/>
</dbReference>
<dbReference type="PANTHER" id="PTHR43641">
    <property type="entry name" value="FORMATE ACETYLTRANSFERASE 3-RELATED"/>
    <property type="match status" value="1"/>
</dbReference>
<dbReference type="PROSITE" id="PS51554">
    <property type="entry name" value="PFL"/>
    <property type="match status" value="1"/>
</dbReference>
<evidence type="ECO:0000256" key="2">
    <source>
        <dbReference type="ARBA" id="ARBA00023239"/>
    </source>
</evidence>
<dbReference type="PANTHER" id="PTHR43641:SF2">
    <property type="entry name" value="DEHYDRATASE YBIW-RELATED"/>
    <property type="match status" value="1"/>
</dbReference>
<protein>
    <submittedName>
        <fullName evidence="6">Glycyl radical protein</fullName>
    </submittedName>
</protein>
<keyword evidence="7" id="KW-1185">Reference proteome</keyword>
<evidence type="ECO:0000313" key="7">
    <source>
        <dbReference type="Proteomes" id="UP000671879"/>
    </source>
</evidence>
<dbReference type="InterPro" id="IPR004184">
    <property type="entry name" value="PFL_dom"/>
</dbReference>
<dbReference type="NCBIfam" id="TIGR01774">
    <property type="entry name" value="PFL2-3"/>
    <property type="match status" value="1"/>
</dbReference>
<evidence type="ECO:0000256" key="1">
    <source>
        <dbReference type="ARBA" id="ARBA00022818"/>
    </source>
</evidence>
<feature type="domain" description="Glycine radical" evidence="4">
    <location>
        <begin position="667"/>
        <end position="787"/>
    </location>
</feature>
<evidence type="ECO:0000256" key="3">
    <source>
        <dbReference type="PROSITE-ProRule" id="PRU00493"/>
    </source>
</evidence>
<feature type="domain" description="PFL" evidence="5">
    <location>
        <begin position="6"/>
        <end position="660"/>
    </location>
</feature>
<dbReference type="InterPro" id="IPR019777">
    <property type="entry name" value="Form_AcTrfase_GR_CS"/>
</dbReference>
<evidence type="ECO:0000259" key="5">
    <source>
        <dbReference type="PROSITE" id="PS51554"/>
    </source>
</evidence>
<dbReference type="Proteomes" id="UP000671879">
    <property type="component" value="Chromosome"/>
</dbReference>
<dbReference type="PROSITE" id="PS00850">
    <property type="entry name" value="GLY_RADICAL_1"/>
    <property type="match status" value="1"/>
</dbReference>
<reference evidence="7" key="1">
    <citation type="submission" date="2021-04" db="EMBL/GenBank/DDBJ databases">
        <title>A novel Synergistetes isolate from a pyrite-forming mixed culture.</title>
        <authorList>
            <person name="Bunk B."/>
            <person name="Sproer C."/>
            <person name="Spring S."/>
            <person name="Pester M."/>
        </authorList>
    </citation>
    <scope>NUCLEOTIDE SEQUENCE [LARGE SCALE GENOMIC DNA]</scope>
    <source>
        <strain evidence="7">J.5.4.2-T.3.5.2</strain>
    </source>
</reference>
<evidence type="ECO:0000313" key="6">
    <source>
        <dbReference type="EMBL" id="QTX33820.1"/>
    </source>
</evidence>
<dbReference type="SUPFAM" id="SSF51998">
    <property type="entry name" value="PFL-like glycyl radical enzymes"/>
    <property type="match status" value="1"/>
</dbReference>
<proteinExistence type="predicted"/>
<dbReference type="CDD" id="cd01677">
    <property type="entry name" value="PFL2_DhaB_BssA"/>
    <property type="match status" value="1"/>
</dbReference>
<dbReference type="GO" id="GO:0016829">
    <property type="term" value="F:lyase activity"/>
    <property type="evidence" value="ECO:0007669"/>
    <property type="project" value="UniProtKB-KW"/>
</dbReference>
<dbReference type="EMBL" id="CP072943">
    <property type="protein sequence ID" value="QTX33820.1"/>
    <property type="molecule type" value="Genomic_DNA"/>
</dbReference>
<dbReference type="InterPro" id="IPR051215">
    <property type="entry name" value="GRE"/>
</dbReference>
<gene>
    <name evidence="6" type="ORF">KAR29_11965</name>
</gene>
<dbReference type="Pfam" id="PF01228">
    <property type="entry name" value="Gly_radical"/>
    <property type="match status" value="1"/>
</dbReference>
<sequence>MAGPSPRIERKLKRFFEQQPEICVERALLVTKAYQETEGHPIYRRRAHALATILDNMTIFIGDDELVVGNQCSTPRSAPIYPEFSCKWLIPELDSLSHRHSDRFLISEEKKAALRAIFPYWEGRTNSEIAARLMPPECIEAMDLGVYTFGNYFFNGVGHISVAYWKVLEKGLDGIVADAEAERARLDIADGEDLRKDHFLASVIDSCQAVIRFAGRFADEAEKKAASCSDPKRRAELLEIARICRKVPARPAGSFHEACQSWWFIQDVMQIESNGHSVSPGRFDQYMYPHYVNDGNLTAEKAQELVDLLFIKLSEMNKVRDAESTKVFAGYQCFQNMIAGGVDRSGRDATNPLSYMVLQAMANVRLTSPSLSVRIHENTPLAFYRKAAELVRLGLGFPAFYNDRVIIPALMARGVAREDARDYAMIGCVEPQCGGKTYGWHDAAFFSLGKIVELVMNNGVEPLSGRQIGPKTGEVTSFATYEDFYEAYKKQTEHFVRLMVIADNAVDATYMTNMPLPFLSSMVDDCIGRGKAVEEGGAVYNFSGPQGVGVANLADSLAAIRKLVYEDKVLSMAQLKKAVDSDFAGAEGESVRQMLLNRAPKYGNDIDYVDRIAREATLVYCKEVDRYHCPRGGQFQPGLYPVSGNVSTGAAMGATPDGRKAHTPVADGVSPSGGADRGGPTATVLSVAKLDHAEASNGTLLNMKFHPTALKGDKGLDDLISVTEGLFTHGGSHVQYNVVSKETLLAAQEKPEEYKSLVVRVAGYSAFFTVLDRSVQNDIISRTEQVF</sequence>